<sequence>MKFHNKLSLAALIAFGITAQAQAADSANIDFAGNITASTCDVSVDGAGTSKEITLADITVPSMKDAVSSPAMKTNFQITVKNCATAPAGGKVLGQFSTNGNFNSTSNALLNTVAAGDKDAGFQVEDTATNTIIDFKSATPQSSADYDDTNGAVFNYTVGYIYSGAGTPTVGQVKANSTFTTTYP</sequence>
<dbReference type="InterPro" id="IPR000259">
    <property type="entry name" value="Adhesion_dom_fimbrial"/>
</dbReference>
<dbReference type="GO" id="GO:0009289">
    <property type="term" value="C:pilus"/>
    <property type="evidence" value="ECO:0007669"/>
    <property type="project" value="UniProtKB-SubCell"/>
</dbReference>
<dbReference type="Pfam" id="PF00419">
    <property type="entry name" value="Fimbrial"/>
    <property type="match status" value="1"/>
</dbReference>
<comment type="similarity">
    <text evidence="2">Belongs to the fimbrial protein family.</text>
</comment>
<evidence type="ECO:0000256" key="5">
    <source>
        <dbReference type="SAM" id="SignalP"/>
    </source>
</evidence>
<evidence type="ECO:0000259" key="6">
    <source>
        <dbReference type="Pfam" id="PF00419"/>
    </source>
</evidence>
<gene>
    <name evidence="7" type="ORF">CEW81_09050</name>
</gene>
<reference evidence="7 8" key="1">
    <citation type="submission" date="2017-06" db="EMBL/GenBank/DDBJ databases">
        <title>Origin of plasmid-mediated fosfomycin resistance gene fosA3.</title>
        <authorList>
            <person name="Ito R."/>
            <person name="Pacey M.P."/>
            <person name="Doi Y."/>
        </authorList>
    </citation>
    <scope>NUCLEOTIDE SEQUENCE [LARGE SCALE GENOMIC DNA]</scope>
    <source>
        <strain evidence="7 8">YDC799</strain>
    </source>
</reference>
<dbReference type="EMBL" id="CP022114">
    <property type="protein sequence ID" value="ASG63161.1"/>
    <property type="molecule type" value="Genomic_DNA"/>
</dbReference>
<evidence type="ECO:0000313" key="8">
    <source>
        <dbReference type="Proteomes" id="UP000197098"/>
    </source>
</evidence>
<accession>A0A248KH38</accession>
<dbReference type="PANTHER" id="PTHR33420">
    <property type="entry name" value="FIMBRIAL SUBUNIT ELFA-RELATED"/>
    <property type="match status" value="1"/>
</dbReference>
<evidence type="ECO:0000256" key="2">
    <source>
        <dbReference type="ARBA" id="ARBA00006671"/>
    </source>
</evidence>
<evidence type="ECO:0000256" key="3">
    <source>
        <dbReference type="ARBA" id="ARBA00022729"/>
    </source>
</evidence>
<evidence type="ECO:0000256" key="4">
    <source>
        <dbReference type="ARBA" id="ARBA00023263"/>
    </source>
</evidence>
<dbReference type="Proteomes" id="UP000197098">
    <property type="component" value="Chromosome"/>
</dbReference>
<dbReference type="InterPro" id="IPR050263">
    <property type="entry name" value="Bact_Fimbrial_Adh_Pro"/>
</dbReference>
<evidence type="ECO:0000256" key="1">
    <source>
        <dbReference type="ARBA" id="ARBA00004561"/>
    </source>
</evidence>
<organism evidence="7 8">
    <name type="scientific">Kluyvera genomosp. 3</name>
    <dbReference type="NCBI Taxonomy" id="2774055"/>
    <lineage>
        <taxon>Bacteria</taxon>
        <taxon>Pseudomonadati</taxon>
        <taxon>Pseudomonadota</taxon>
        <taxon>Gammaproteobacteria</taxon>
        <taxon>Enterobacterales</taxon>
        <taxon>Enterobacteriaceae</taxon>
        <taxon>Kluyvera</taxon>
    </lineage>
</organism>
<comment type="subcellular location">
    <subcellularLocation>
        <location evidence="1">Fimbrium</location>
    </subcellularLocation>
</comment>
<dbReference type="GO" id="GO:0043709">
    <property type="term" value="P:cell adhesion involved in single-species biofilm formation"/>
    <property type="evidence" value="ECO:0007669"/>
    <property type="project" value="TreeGrafter"/>
</dbReference>
<dbReference type="InterPro" id="IPR036937">
    <property type="entry name" value="Adhesion_dom_fimbrial_sf"/>
</dbReference>
<keyword evidence="4" id="KW-0281">Fimbrium</keyword>
<feature type="signal peptide" evidence="5">
    <location>
        <begin position="1"/>
        <end position="23"/>
    </location>
</feature>
<feature type="domain" description="Fimbrial-type adhesion" evidence="6">
    <location>
        <begin position="30"/>
        <end position="183"/>
    </location>
</feature>
<proteinExistence type="inferred from homology"/>
<keyword evidence="3 5" id="KW-0732">Signal</keyword>
<dbReference type="PANTHER" id="PTHR33420:SF3">
    <property type="entry name" value="FIMBRIAL SUBUNIT ELFA"/>
    <property type="match status" value="1"/>
</dbReference>
<dbReference type="InterPro" id="IPR008966">
    <property type="entry name" value="Adhesion_dom_sf"/>
</dbReference>
<dbReference type="Gene3D" id="2.60.40.1090">
    <property type="entry name" value="Fimbrial-type adhesion domain"/>
    <property type="match status" value="1"/>
</dbReference>
<evidence type="ECO:0000313" key="7">
    <source>
        <dbReference type="EMBL" id="ASG63161.1"/>
    </source>
</evidence>
<dbReference type="SUPFAM" id="SSF49401">
    <property type="entry name" value="Bacterial adhesins"/>
    <property type="match status" value="1"/>
</dbReference>
<dbReference type="AlphaFoldDB" id="A0A248KH38"/>
<feature type="chain" id="PRO_5012083366" evidence="5">
    <location>
        <begin position="24"/>
        <end position="184"/>
    </location>
</feature>
<protein>
    <submittedName>
        <fullName evidence="7">Fimbrial protein</fullName>
    </submittedName>
</protein>
<name>A0A248KH38_9ENTR</name>